<dbReference type="SUPFAM" id="SSF52949">
    <property type="entry name" value="Macro domain-like"/>
    <property type="match status" value="1"/>
</dbReference>
<dbReference type="Pfam" id="PF00644">
    <property type="entry name" value="PARP"/>
    <property type="match status" value="1"/>
</dbReference>
<dbReference type="PROSITE" id="PS51059">
    <property type="entry name" value="PARP_CATALYTIC"/>
    <property type="match status" value="1"/>
</dbReference>
<dbReference type="FunFam" id="3.90.228.10:FF:000008">
    <property type="entry name" value="Poly [ADP-ribose] polymerase"/>
    <property type="match status" value="1"/>
</dbReference>
<dbReference type="Gene3D" id="3.40.220.10">
    <property type="entry name" value="Leucine Aminopeptidase, subunit E, domain 1"/>
    <property type="match status" value="1"/>
</dbReference>
<keyword evidence="3 7" id="KW-0808">Transferase</keyword>
<dbReference type="GO" id="GO:0005634">
    <property type="term" value="C:nucleus"/>
    <property type="evidence" value="ECO:0007669"/>
    <property type="project" value="UniProtKB-SubCell"/>
</dbReference>
<keyword evidence="4 7" id="KW-0520">NAD</keyword>
<dbReference type="GO" id="GO:0003950">
    <property type="term" value="F:NAD+ poly-ADP-ribosyltransferase activity"/>
    <property type="evidence" value="ECO:0007669"/>
    <property type="project" value="UniProtKB-UniRule"/>
</dbReference>
<evidence type="ECO:0000256" key="5">
    <source>
        <dbReference type="ARBA" id="ARBA00023242"/>
    </source>
</evidence>
<keyword evidence="8" id="KW-1133">Transmembrane helix</keyword>
<evidence type="ECO:0000256" key="3">
    <source>
        <dbReference type="ARBA" id="ARBA00022679"/>
    </source>
</evidence>
<keyword evidence="8" id="KW-0472">Membrane</keyword>
<dbReference type="InterPro" id="IPR002589">
    <property type="entry name" value="Macro_dom"/>
</dbReference>
<comment type="similarity">
    <text evidence="6">Belongs to the ARTD/PARP family.</text>
</comment>
<dbReference type="GeneTree" id="ENSGT00940000154311"/>
<dbReference type="InterPro" id="IPR012317">
    <property type="entry name" value="Poly(ADP-ribose)pol_cat_dom"/>
</dbReference>
<reference evidence="10" key="1">
    <citation type="submission" date="2025-08" db="UniProtKB">
        <authorList>
            <consortium name="Ensembl"/>
        </authorList>
    </citation>
    <scope>IDENTIFICATION</scope>
</reference>
<evidence type="ECO:0000256" key="4">
    <source>
        <dbReference type="ARBA" id="ARBA00023027"/>
    </source>
</evidence>
<proteinExistence type="inferred from homology"/>
<dbReference type="SUPFAM" id="SSF56399">
    <property type="entry name" value="ADP-ribosylation"/>
    <property type="match status" value="1"/>
</dbReference>
<feature type="domain" description="PARP catalytic" evidence="9">
    <location>
        <begin position="132"/>
        <end position="325"/>
    </location>
</feature>
<evidence type="ECO:0000256" key="6">
    <source>
        <dbReference type="ARBA" id="ARBA00024347"/>
    </source>
</evidence>
<dbReference type="GO" id="GO:1990404">
    <property type="term" value="F:NAD+-protein mono-ADP-ribosyltransferase activity"/>
    <property type="evidence" value="ECO:0007669"/>
    <property type="project" value="TreeGrafter"/>
</dbReference>
<dbReference type="GO" id="GO:0003714">
    <property type="term" value="F:transcription corepressor activity"/>
    <property type="evidence" value="ECO:0007669"/>
    <property type="project" value="TreeGrafter"/>
</dbReference>
<reference evidence="10" key="2">
    <citation type="submission" date="2025-09" db="UniProtKB">
        <authorList>
            <consortium name="Ensembl"/>
        </authorList>
    </citation>
    <scope>IDENTIFICATION</scope>
</reference>
<dbReference type="GO" id="GO:0010629">
    <property type="term" value="P:negative regulation of gene expression"/>
    <property type="evidence" value="ECO:0007669"/>
    <property type="project" value="TreeGrafter"/>
</dbReference>
<dbReference type="Proteomes" id="UP000694568">
    <property type="component" value="Unplaced"/>
</dbReference>
<comment type="subcellular location">
    <subcellularLocation>
        <location evidence="1">Nucleus</location>
    </subcellularLocation>
</comment>
<keyword evidence="5" id="KW-0539">Nucleus</keyword>
<dbReference type="AlphaFoldDB" id="A0A8C9X1D1"/>
<evidence type="ECO:0000313" key="11">
    <source>
        <dbReference type="Proteomes" id="UP000694568"/>
    </source>
</evidence>
<dbReference type="InterPro" id="IPR052056">
    <property type="entry name" value="Mono-ARTD/PARP"/>
</dbReference>
<dbReference type="EC" id="2.4.2.-" evidence="7"/>
<dbReference type="InterPro" id="IPR043472">
    <property type="entry name" value="Macro_dom-like"/>
</dbReference>
<evidence type="ECO:0000259" key="9">
    <source>
        <dbReference type="PROSITE" id="PS51059"/>
    </source>
</evidence>
<keyword evidence="2 7" id="KW-0328">Glycosyltransferase</keyword>
<keyword evidence="8" id="KW-0812">Transmembrane</keyword>
<evidence type="ECO:0000256" key="2">
    <source>
        <dbReference type="ARBA" id="ARBA00022676"/>
    </source>
</evidence>
<protein>
    <recommendedName>
        <fullName evidence="7">Poly [ADP-ribose] polymerase</fullName>
        <shortName evidence="7">PARP</shortName>
        <ecNumber evidence="7">2.4.2.-</ecNumber>
    </recommendedName>
</protein>
<evidence type="ECO:0000256" key="7">
    <source>
        <dbReference type="RuleBase" id="RU362114"/>
    </source>
</evidence>
<dbReference type="GO" id="GO:0005737">
    <property type="term" value="C:cytoplasm"/>
    <property type="evidence" value="ECO:0007669"/>
    <property type="project" value="TreeGrafter"/>
</dbReference>
<evidence type="ECO:0000256" key="1">
    <source>
        <dbReference type="ARBA" id="ARBA00004123"/>
    </source>
</evidence>
<dbReference type="GO" id="GO:0070212">
    <property type="term" value="P:protein poly-ADP-ribosylation"/>
    <property type="evidence" value="ECO:0007669"/>
    <property type="project" value="TreeGrafter"/>
</dbReference>
<dbReference type="PANTHER" id="PTHR14453:SF107">
    <property type="entry name" value="POLY [ADP-RIBOSE] POLYMERASE"/>
    <property type="match status" value="1"/>
</dbReference>
<dbReference type="CDD" id="cd01439">
    <property type="entry name" value="TCCD_inducible_PARP_like"/>
    <property type="match status" value="1"/>
</dbReference>
<dbReference type="Ensembl" id="ENSSLUT00000004771.1">
    <property type="protein sequence ID" value="ENSSLUP00000004637.1"/>
    <property type="gene ID" value="ENSSLUG00000002078.1"/>
</dbReference>
<accession>A0A8C9X1D1</accession>
<dbReference type="Pfam" id="PF01661">
    <property type="entry name" value="Macro"/>
    <property type="match status" value="1"/>
</dbReference>
<sequence length="325" mass="36406">MTLASFYRHVSITNDEVTAMLGGVKLQMVRGDIIQESTDFCNNFTMPTSCKQIQHNVFVVLFAFMVLAVGVPADFMCTTGPGLLGCREIIHASFKCDPQMIRKKCKKILKQCESKGFRSAAFPAINTGLYCLPTQWEPMNREVFKKVELHPNSPEYQVVATGFHKTARYNILKIERVQNLYLWHAYSVCRQRIFAKNGPADLGEMSLYHGTSAESCSCIERDRFDRSYAGAHATAYGKGVYFAVNAGYSASNFSPADTSGLKRLYVARVLTGRYTVGNSSMKATPPRGSDPTDCFDSLVNNQQQPTMFVIFHDDQAYPEYLITFS</sequence>
<keyword evidence="11" id="KW-1185">Reference proteome</keyword>
<dbReference type="Gene3D" id="3.90.228.10">
    <property type="match status" value="1"/>
</dbReference>
<feature type="transmembrane region" description="Helical" evidence="8">
    <location>
        <begin position="56"/>
        <end position="76"/>
    </location>
</feature>
<organism evidence="10 11">
    <name type="scientific">Sander lucioperca</name>
    <name type="common">Pike-perch</name>
    <name type="synonym">Perca lucioperca</name>
    <dbReference type="NCBI Taxonomy" id="283035"/>
    <lineage>
        <taxon>Eukaryota</taxon>
        <taxon>Metazoa</taxon>
        <taxon>Chordata</taxon>
        <taxon>Craniata</taxon>
        <taxon>Vertebrata</taxon>
        <taxon>Euteleostomi</taxon>
        <taxon>Actinopterygii</taxon>
        <taxon>Neopterygii</taxon>
        <taxon>Teleostei</taxon>
        <taxon>Neoteleostei</taxon>
        <taxon>Acanthomorphata</taxon>
        <taxon>Eupercaria</taxon>
        <taxon>Perciformes</taxon>
        <taxon>Percoidei</taxon>
        <taxon>Percidae</taxon>
        <taxon>Luciopercinae</taxon>
        <taxon>Sander</taxon>
    </lineage>
</organism>
<evidence type="ECO:0000313" key="10">
    <source>
        <dbReference type="Ensembl" id="ENSSLUP00000004637.1"/>
    </source>
</evidence>
<evidence type="ECO:0000256" key="8">
    <source>
        <dbReference type="SAM" id="Phobius"/>
    </source>
</evidence>
<name>A0A8C9X1D1_SANLU</name>
<dbReference type="PANTHER" id="PTHR14453">
    <property type="entry name" value="PARP/ZINC FINGER CCCH TYPE DOMAIN CONTAINING PROTEIN"/>
    <property type="match status" value="1"/>
</dbReference>